<feature type="transmembrane region" description="Helical" evidence="9">
    <location>
        <begin position="81"/>
        <end position="104"/>
    </location>
</feature>
<proteinExistence type="inferred from homology"/>
<keyword evidence="2" id="KW-0813">Transport</keyword>
<accession>A0A559IYK4</accession>
<dbReference type="NCBIfam" id="TIGR00931">
    <property type="entry name" value="antiport_nhaC"/>
    <property type="match status" value="1"/>
</dbReference>
<feature type="domain" description="Na+/H+ antiporter NhaC-like C-terminal" evidence="10">
    <location>
        <begin position="166"/>
        <end position="452"/>
    </location>
</feature>
<evidence type="ECO:0000256" key="7">
    <source>
        <dbReference type="ARBA" id="ARBA00023136"/>
    </source>
</evidence>
<name>A0A559IYK4_9BACL</name>
<dbReference type="InterPro" id="IPR018461">
    <property type="entry name" value="Na/H_Antiport_NhaC-like_C"/>
</dbReference>
<evidence type="ECO:0000256" key="1">
    <source>
        <dbReference type="ARBA" id="ARBA00004651"/>
    </source>
</evidence>
<dbReference type="InterPro" id="IPR004770">
    <property type="entry name" value="Na/H_antiport_NhaC"/>
</dbReference>
<evidence type="ECO:0000256" key="3">
    <source>
        <dbReference type="ARBA" id="ARBA00022449"/>
    </source>
</evidence>
<keyword evidence="7 9" id="KW-0472">Membrane</keyword>
<feature type="transmembrane region" description="Helical" evidence="9">
    <location>
        <begin position="20"/>
        <end position="37"/>
    </location>
</feature>
<keyword evidence="5 9" id="KW-0812">Transmembrane</keyword>
<feature type="transmembrane region" description="Helical" evidence="9">
    <location>
        <begin position="198"/>
        <end position="217"/>
    </location>
</feature>
<dbReference type="AlphaFoldDB" id="A0A559IYK4"/>
<dbReference type="PANTHER" id="PTHR33451">
    <property type="entry name" value="MALATE-2H(+)/NA(+)-LACTATE ANTIPORTER"/>
    <property type="match status" value="1"/>
</dbReference>
<evidence type="ECO:0000313" key="12">
    <source>
        <dbReference type="Proteomes" id="UP000318102"/>
    </source>
</evidence>
<organism evidence="11 12">
    <name type="scientific">Paenibacillus agilis</name>
    <dbReference type="NCBI Taxonomy" id="3020863"/>
    <lineage>
        <taxon>Bacteria</taxon>
        <taxon>Bacillati</taxon>
        <taxon>Bacillota</taxon>
        <taxon>Bacilli</taxon>
        <taxon>Bacillales</taxon>
        <taxon>Paenibacillaceae</taxon>
        <taxon>Paenibacillus</taxon>
    </lineage>
</organism>
<feature type="transmembrane region" description="Helical" evidence="9">
    <location>
        <begin position="261"/>
        <end position="279"/>
    </location>
</feature>
<dbReference type="PANTHER" id="PTHR33451:SF6">
    <property type="entry name" value="NA(+)_H(+) ANTIPORTER NHAC"/>
    <property type="match status" value="1"/>
</dbReference>
<dbReference type="Proteomes" id="UP000318102">
    <property type="component" value="Unassembled WGS sequence"/>
</dbReference>
<gene>
    <name evidence="11" type="primary">nhaC</name>
    <name evidence="11" type="ORF">FPZ44_06415</name>
</gene>
<keyword evidence="3" id="KW-0050">Antiport</keyword>
<keyword evidence="4" id="KW-1003">Cell membrane</keyword>
<evidence type="ECO:0000256" key="2">
    <source>
        <dbReference type="ARBA" id="ARBA00022448"/>
    </source>
</evidence>
<dbReference type="OrthoDB" id="9762978at2"/>
<feature type="transmembrane region" description="Helical" evidence="9">
    <location>
        <begin position="432"/>
        <end position="455"/>
    </location>
</feature>
<feature type="transmembrane region" description="Helical" evidence="9">
    <location>
        <begin position="317"/>
        <end position="334"/>
    </location>
</feature>
<evidence type="ECO:0000256" key="4">
    <source>
        <dbReference type="ARBA" id="ARBA00022475"/>
    </source>
</evidence>
<keyword evidence="12" id="KW-1185">Reference proteome</keyword>
<feature type="transmembrane region" description="Helical" evidence="9">
    <location>
        <begin position="237"/>
        <end position="254"/>
    </location>
</feature>
<evidence type="ECO:0000259" key="10">
    <source>
        <dbReference type="Pfam" id="PF03553"/>
    </source>
</evidence>
<dbReference type="GO" id="GO:0005886">
    <property type="term" value="C:plasma membrane"/>
    <property type="evidence" value="ECO:0007669"/>
    <property type="project" value="UniProtKB-SubCell"/>
</dbReference>
<dbReference type="GO" id="GO:0015297">
    <property type="term" value="F:antiporter activity"/>
    <property type="evidence" value="ECO:0007669"/>
    <property type="project" value="UniProtKB-KW"/>
</dbReference>
<comment type="subcellular location">
    <subcellularLocation>
        <location evidence="1">Cell membrane</location>
        <topology evidence="1">Multi-pass membrane protein</topology>
    </subcellularLocation>
</comment>
<dbReference type="EMBL" id="VNJK01000001">
    <property type="protein sequence ID" value="TVX92713.1"/>
    <property type="molecule type" value="Genomic_DNA"/>
</dbReference>
<feature type="transmembrane region" description="Helical" evidence="9">
    <location>
        <begin position="116"/>
        <end position="149"/>
    </location>
</feature>
<dbReference type="InterPro" id="IPR052180">
    <property type="entry name" value="NhaC_Na-H+_Antiporter"/>
</dbReference>
<keyword evidence="6 9" id="KW-1133">Transmembrane helix</keyword>
<comment type="caution">
    <text evidence="11">The sequence shown here is derived from an EMBL/GenBank/DDBJ whole genome shotgun (WGS) entry which is preliminary data.</text>
</comment>
<reference evidence="11 12" key="1">
    <citation type="submission" date="2019-07" db="EMBL/GenBank/DDBJ databases">
        <authorList>
            <person name="Kim J."/>
        </authorList>
    </citation>
    <scope>NUCLEOTIDE SEQUENCE [LARGE SCALE GENOMIC DNA]</scope>
    <source>
        <strain evidence="11 12">N4</strain>
    </source>
</reference>
<evidence type="ECO:0000313" key="11">
    <source>
        <dbReference type="EMBL" id="TVX92713.1"/>
    </source>
</evidence>
<evidence type="ECO:0000256" key="5">
    <source>
        <dbReference type="ARBA" id="ARBA00022692"/>
    </source>
</evidence>
<comment type="similarity">
    <text evidence="8">Belongs to the NhaC Na(+)/H(+) (TC 2.A.35) antiporter family.</text>
</comment>
<dbReference type="Pfam" id="PF03553">
    <property type="entry name" value="Na_H_antiporter"/>
    <property type="match status" value="1"/>
</dbReference>
<evidence type="ECO:0000256" key="8">
    <source>
        <dbReference type="ARBA" id="ARBA00038435"/>
    </source>
</evidence>
<evidence type="ECO:0000256" key="9">
    <source>
        <dbReference type="SAM" id="Phobius"/>
    </source>
</evidence>
<dbReference type="RefSeq" id="WP_144988441.1">
    <property type="nucleotide sequence ID" value="NZ_VNJK01000001.1"/>
</dbReference>
<protein>
    <submittedName>
        <fullName evidence="11">Na+/H+ antiporter NhaC</fullName>
    </submittedName>
</protein>
<sequence length="467" mass="50532">MNQTNTEQPHPSSLSWQQGAIIFVLVLGWLLYAILGLQAQPHMPLLIAAIGTALALKLCGQNWKMIEQSAVRGLKDSIQPVMLLSLIGILIGAWMMSGTVPAMLVYGTSLFLPEWFALSAMLLTVVVSMSIGSSITTVATFGVAIIAIAEAMGANSALVAGAVVSGACFGDKMSPLSDTTNFAAAVSRVSITSHIRNMTKTTIPAFIITIIAFAVLGHNTANDLSSITAMKHELQQVFHIHPLNLLPLVVVLIASLKRIPILLTMLMGIGSGLLITGFVQGNWNLSMWMQTMQSGLKVNFNLETLAPVINRGGIDSMMWSISLIGIAFVFGGLLQHGGVIRSWIEPLMTRIKRKQTMVVTTGLSSIGVNFMTGEQYMSILIPGQMFQEQYEQRRIPRLTLSRTLEDCGTLVNPLVPWGVSGAMMTSAIGMDVLTYAPFALFLWISPLCTFAFALIPGLNRRTLHETE</sequence>
<evidence type="ECO:0000256" key="6">
    <source>
        <dbReference type="ARBA" id="ARBA00022989"/>
    </source>
</evidence>